<keyword evidence="6 10" id="KW-0472">Membrane</keyword>
<evidence type="ECO:0000256" key="7">
    <source>
        <dbReference type="ARBA" id="ARBA00023170"/>
    </source>
</evidence>
<comment type="similarity">
    <text evidence="2 9">Belongs to the G-protein coupled receptor 1 family.</text>
</comment>
<feature type="transmembrane region" description="Helical" evidence="10">
    <location>
        <begin position="43"/>
        <end position="62"/>
    </location>
</feature>
<organism evidence="12">
    <name type="scientific">Medioppia subpectinata</name>
    <dbReference type="NCBI Taxonomy" id="1979941"/>
    <lineage>
        <taxon>Eukaryota</taxon>
        <taxon>Metazoa</taxon>
        <taxon>Ecdysozoa</taxon>
        <taxon>Arthropoda</taxon>
        <taxon>Chelicerata</taxon>
        <taxon>Arachnida</taxon>
        <taxon>Acari</taxon>
        <taxon>Acariformes</taxon>
        <taxon>Sarcoptiformes</taxon>
        <taxon>Oribatida</taxon>
        <taxon>Brachypylina</taxon>
        <taxon>Oppioidea</taxon>
        <taxon>Oppiidae</taxon>
        <taxon>Medioppia</taxon>
    </lineage>
</organism>
<evidence type="ECO:0000313" key="13">
    <source>
        <dbReference type="Proteomes" id="UP000759131"/>
    </source>
</evidence>
<evidence type="ECO:0000256" key="5">
    <source>
        <dbReference type="ARBA" id="ARBA00023040"/>
    </source>
</evidence>
<dbReference type="PROSITE" id="PS50262">
    <property type="entry name" value="G_PROTEIN_RECEP_F1_2"/>
    <property type="match status" value="1"/>
</dbReference>
<evidence type="ECO:0000256" key="2">
    <source>
        <dbReference type="ARBA" id="ARBA00010663"/>
    </source>
</evidence>
<keyword evidence="7 9" id="KW-0675">Receptor</keyword>
<dbReference type="PRINTS" id="PR00237">
    <property type="entry name" value="GPCRRHODOPSN"/>
</dbReference>
<keyword evidence="3 9" id="KW-0812">Transmembrane</keyword>
<dbReference type="AlphaFoldDB" id="A0A7R9KQF3"/>
<dbReference type="InterPro" id="IPR000276">
    <property type="entry name" value="GPCR_Rhodpsn"/>
</dbReference>
<gene>
    <name evidence="12" type="ORF">OSB1V03_LOCUS7787</name>
</gene>
<feature type="transmembrane region" description="Helical" evidence="10">
    <location>
        <begin position="91"/>
        <end position="113"/>
    </location>
</feature>
<evidence type="ECO:0000259" key="11">
    <source>
        <dbReference type="PROSITE" id="PS50262"/>
    </source>
</evidence>
<sequence>MTVLYNVFSYASTLTMCVIGLDRHQAIIYPFGKRLSDVLPLKFVIPMIWTLSSLLSLPHAYFNEVVTYYTYQSLIRCRLMFPEPQYMYRQWLTILTFMSQYVIPLTIATFSYCKIAVHIHRRAIVGNSTPQQIANNMRQEFHLSFFKTIY</sequence>
<dbReference type="EMBL" id="CAJPIZ010004661">
    <property type="protein sequence ID" value="CAG2107790.1"/>
    <property type="molecule type" value="Genomic_DNA"/>
</dbReference>
<evidence type="ECO:0000256" key="6">
    <source>
        <dbReference type="ARBA" id="ARBA00023136"/>
    </source>
</evidence>
<evidence type="ECO:0000256" key="8">
    <source>
        <dbReference type="ARBA" id="ARBA00023224"/>
    </source>
</evidence>
<comment type="subcellular location">
    <subcellularLocation>
        <location evidence="1">Membrane</location>
        <topology evidence="1">Multi-pass membrane protein</topology>
    </subcellularLocation>
</comment>
<dbReference type="Gene3D" id="1.20.1070.10">
    <property type="entry name" value="Rhodopsin 7-helix transmembrane proteins"/>
    <property type="match status" value="1"/>
</dbReference>
<name>A0A7R9KQF3_9ACAR</name>
<keyword evidence="5 9" id="KW-0297">G-protein coupled receptor</keyword>
<dbReference type="PROSITE" id="PS00237">
    <property type="entry name" value="G_PROTEIN_RECEP_F1_1"/>
    <property type="match status" value="1"/>
</dbReference>
<dbReference type="InterPro" id="IPR017452">
    <property type="entry name" value="GPCR_Rhodpsn_7TM"/>
</dbReference>
<keyword evidence="8 9" id="KW-0807">Transducer</keyword>
<dbReference type="SUPFAM" id="SSF81321">
    <property type="entry name" value="Family A G protein-coupled receptor-like"/>
    <property type="match status" value="1"/>
</dbReference>
<dbReference type="OrthoDB" id="10037617at2759"/>
<feature type="domain" description="G-protein coupled receptors family 1 profile" evidence="11">
    <location>
        <begin position="1"/>
        <end position="150"/>
    </location>
</feature>
<keyword evidence="4 10" id="KW-1133">Transmembrane helix</keyword>
<dbReference type="GO" id="GO:0005886">
    <property type="term" value="C:plasma membrane"/>
    <property type="evidence" value="ECO:0007669"/>
    <property type="project" value="TreeGrafter"/>
</dbReference>
<evidence type="ECO:0000256" key="9">
    <source>
        <dbReference type="RuleBase" id="RU000688"/>
    </source>
</evidence>
<evidence type="ECO:0000256" key="3">
    <source>
        <dbReference type="ARBA" id="ARBA00022692"/>
    </source>
</evidence>
<dbReference type="GO" id="GO:0004930">
    <property type="term" value="F:G protein-coupled receptor activity"/>
    <property type="evidence" value="ECO:0007669"/>
    <property type="project" value="UniProtKB-KW"/>
</dbReference>
<dbReference type="Pfam" id="PF00001">
    <property type="entry name" value="7tm_1"/>
    <property type="match status" value="1"/>
</dbReference>
<reference evidence="12" key="1">
    <citation type="submission" date="2020-11" db="EMBL/GenBank/DDBJ databases">
        <authorList>
            <person name="Tran Van P."/>
        </authorList>
    </citation>
    <scope>NUCLEOTIDE SEQUENCE</scope>
</reference>
<evidence type="ECO:0000256" key="1">
    <source>
        <dbReference type="ARBA" id="ARBA00004141"/>
    </source>
</evidence>
<evidence type="ECO:0000256" key="4">
    <source>
        <dbReference type="ARBA" id="ARBA00022989"/>
    </source>
</evidence>
<feature type="non-terminal residue" evidence="12">
    <location>
        <position position="150"/>
    </location>
</feature>
<evidence type="ECO:0000313" key="12">
    <source>
        <dbReference type="EMBL" id="CAD7627360.1"/>
    </source>
</evidence>
<proteinExistence type="inferred from homology"/>
<dbReference type="EMBL" id="OC859236">
    <property type="protein sequence ID" value="CAD7627360.1"/>
    <property type="molecule type" value="Genomic_DNA"/>
</dbReference>
<accession>A0A7R9KQF3</accession>
<keyword evidence="13" id="KW-1185">Reference proteome</keyword>
<dbReference type="PANTHER" id="PTHR45695">
    <property type="entry name" value="LEUCOKININ RECEPTOR-RELATED"/>
    <property type="match status" value="1"/>
</dbReference>
<dbReference type="PANTHER" id="PTHR45695:SF9">
    <property type="entry name" value="LEUCOKININ RECEPTOR"/>
    <property type="match status" value="1"/>
</dbReference>
<evidence type="ECO:0000256" key="10">
    <source>
        <dbReference type="SAM" id="Phobius"/>
    </source>
</evidence>
<protein>
    <recommendedName>
        <fullName evidence="11">G-protein coupled receptors family 1 profile domain-containing protein</fullName>
    </recommendedName>
</protein>
<dbReference type="Proteomes" id="UP000759131">
    <property type="component" value="Unassembled WGS sequence"/>
</dbReference>